<evidence type="ECO:0000259" key="13">
    <source>
        <dbReference type="PROSITE" id="PS51057"/>
    </source>
</evidence>
<feature type="region of interest" description="Disordered" evidence="11">
    <location>
        <begin position="401"/>
        <end position="496"/>
    </location>
</feature>
<dbReference type="Gene3D" id="1.10.10.10">
    <property type="entry name" value="Winged helix-like DNA-binding domain superfamily/Winged helix DNA-binding domain"/>
    <property type="match status" value="1"/>
</dbReference>
<accession>A0A834REW9</accession>
<dbReference type="SUPFAM" id="SSF46689">
    <property type="entry name" value="Homeodomain-like"/>
    <property type="match status" value="2"/>
</dbReference>
<comment type="similarity">
    <text evidence="2">Belongs to the paired homeobox family.</text>
</comment>
<evidence type="ECO:0000256" key="3">
    <source>
        <dbReference type="ARBA" id="ARBA00022473"/>
    </source>
</evidence>
<dbReference type="PANTHER" id="PTHR45636">
    <property type="entry name" value="PAIRED BOX PROTEIN PAX-6-RELATED-RELATED"/>
    <property type="match status" value="1"/>
</dbReference>
<dbReference type="Proteomes" id="UP000070412">
    <property type="component" value="Unassembled WGS sequence"/>
</dbReference>
<dbReference type="GO" id="GO:0000978">
    <property type="term" value="F:RNA polymerase II cis-regulatory region sequence-specific DNA binding"/>
    <property type="evidence" value="ECO:0007669"/>
    <property type="project" value="TreeGrafter"/>
</dbReference>
<dbReference type="InterPro" id="IPR001356">
    <property type="entry name" value="HD"/>
</dbReference>
<dbReference type="GO" id="GO:0005634">
    <property type="term" value="C:nucleus"/>
    <property type="evidence" value="ECO:0007669"/>
    <property type="project" value="UniProtKB-SubCell"/>
</dbReference>
<gene>
    <name evidence="14" type="ORF">SSS_8710</name>
</gene>
<evidence type="ECO:0000256" key="4">
    <source>
        <dbReference type="ARBA" id="ARBA00022724"/>
    </source>
</evidence>
<proteinExistence type="inferred from homology"/>
<dbReference type="EnsemblMetazoa" id="SSS_8710s_mrna">
    <property type="protein sequence ID" value="KAF7495392.1"/>
    <property type="gene ID" value="SSS_8710"/>
</dbReference>
<protein>
    <submittedName>
        <fullName evidence="14">Paired box protein Pax-6</fullName>
    </submittedName>
</protein>
<comment type="subcellular location">
    <subcellularLocation>
        <location evidence="1 9 10">Nucleus</location>
    </subcellularLocation>
</comment>
<feature type="region of interest" description="Disordered" evidence="11">
    <location>
        <begin position="116"/>
        <end position="154"/>
    </location>
</feature>
<dbReference type="SMART" id="SM00351">
    <property type="entry name" value="PAX"/>
    <property type="match status" value="1"/>
</dbReference>
<feature type="compositionally biased region" description="Basic and acidic residues" evidence="11">
    <location>
        <begin position="430"/>
        <end position="443"/>
    </location>
</feature>
<dbReference type="PROSITE" id="PS50071">
    <property type="entry name" value="HOMEOBOX_2"/>
    <property type="match status" value="1"/>
</dbReference>
<reference evidence="15" key="3">
    <citation type="submission" date="2022-06" db="UniProtKB">
        <authorList>
            <consortium name="EnsemblMetazoa"/>
        </authorList>
    </citation>
    <scope>IDENTIFICATION</scope>
</reference>
<dbReference type="FunFam" id="1.10.10.10:FF:000003">
    <property type="entry name" value="Paired box protein Pax-6"/>
    <property type="match status" value="1"/>
</dbReference>
<dbReference type="PANTHER" id="PTHR45636:SF50">
    <property type="entry name" value="EYEGONE, ISOFORM A-RELATED"/>
    <property type="match status" value="1"/>
</dbReference>
<evidence type="ECO:0000256" key="6">
    <source>
        <dbReference type="ARBA" id="ARBA00023125"/>
    </source>
</evidence>
<dbReference type="SMART" id="SM00389">
    <property type="entry name" value="HOX"/>
    <property type="match status" value="1"/>
</dbReference>
<evidence type="ECO:0000313" key="16">
    <source>
        <dbReference type="Proteomes" id="UP000070412"/>
    </source>
</evidence>
<reference evidence="14" key="2">
    <citation type="submission" date="2020-01" db="EMBL/GenBank/DDBJ databases">
        <authorList>
            <person name="Korhonen P.K.K."/>
            <person name="Guangxu M.G."/>
            <person name="Wang T.W."/>
            <person name="Stroehlein A.J.S."/>
            <person name="Young N.D."/>
            <person name="Ang C.-S.A."/>
            <person name="Fernando D.W.F."/>
            <person name="Lu H.L."/>
            <person name="Taylor S.T."/>
            <person name="Ehtesham M.E.M."/>
            <person name="Najaraj S.H.N."/>
            <person name="Harsha G.H.G."/>
            <person name="Madugundu A.M."/>
            <person name="Renuse S.R."/>
            <person name="Holt D.H."/>
            <person name="Pandey A.P."/>
            <person name="Papenfuss A.P."/>
            <person name="Gasser R.B.G."/>
            <person name="Fischer K.F."/>
        </authorList>
    </citation>
    <scope>NUCLEOTIDE SEQUENCE</scope>
    <source>
        <strain evidence="14">SSS_KF_BRIS2020</strain>
    </source>
</reference>
<keyword evidence="9 10" id="KW-0371">Homeobox</keyword>
<keyword evidence="16" id="KW-1185">Reference proteome</keyword>
<dbReference type="InterPro" id="IPR043565">
    <property type="entry name" value="PAX_fam"/>
</dbReference>
<name>A0A834REW9_SARSC</name>
<evidence type="ECO:0000259" key="12">
    <source>
        <dbReference type="PROSITE" id="PS50071"/>
    </source>
</evidence>
<keyword evidence="3" id="KW-0217">Developmental protein</keyword>
<evidence type="ECO:0000256" key="1">
    <source>
        <dbReference type="ARBA" id="ARBA00004123"/>
    </source>
</evidence>
<dbReference type="CDD" id="cd00086">
    <property type="entry name" value="homeodomain"/>
    <property type="match status" value="1"/>
</dbReference>
<evidence type="ECO:0000256" key="11">
    <source>
        <dbReference type="SAM" id="MobiDB-lite"/>
    </source>
</evidence>
<feature type="compositionally biased region" description="Basic and acidic residues" evidence="11">
    <location>
        <begin position="461"/>
        <end position="480"/>
    </location>
</feature>
<dbReference type="InterPro" id="IPR001523">
    <property type="entry name" value="Paired_dom"/>
</dbReference>
<feature type="compositionally biased region" description="Polar residues" evidence="11">
    <location>
        <begin position="482"/>
        <end position="491"/>
    </location>
</feature>
<organism evidence="14">
    <name type="scientific">Sarcoptes scabiei</name>
    <name type="common">Itch mite</name>
    <name type="synonym">Acarus scabiei</name>
    <dbReference type="NCBI Taxonomy" id="52283"/>
    <lineage>
        <taxon>Eukaryota</taxon>
        <taxon>Metazoa</taxon>
        <taxon>Ecdysozoa</taxon>
        <taxon>Arthropoda</taxon>
        <taxon>Chelicerata</taxon>
        <taxon>Arachnida</taxon>
        <taxon>Acari</taxon>
        <taxon>Acariformes</taxon>
        <taxon>Sarcoptiformes</taxon>
        <taxon>Astigmata</taxon>
        <taxon>Psoroptidia</taxon>
        <taxon>Sarcoptoidea</taxon>
        <taxon>Sarcoptidae</taxon>
        <taxon>Sarcoptinae</taxon>
        <taxon>Sarcoptes</taxon>
    </lineage>
</organism>
<evidence type="ECO:0000256" key="8">
    <source>
        <dbReference type="ARBA" id="ARBA00023242"/>
    </source>
</evidence>
<evidence type="ECO:0000256" key="10">
    <source>
        <dbReference type="RuleBase" id="RU000682"/>
    </source>
</evidence>
<keyword evidence="6 9" id="KW-0238">DNA-binding</keyword>
<feature type="compositionally biased region" description="Basic and acidic residues" evidence="11">
    <location>
        <begin position="407"/>
        <end position="420"/>
    </location>
</feature>
<dbReference type="Pfam" id="PF00046">
    <property type="entry name" value="Homeodomain"/>
    <property type="match status" value="1"/>
</dbReference>
<evidence type="ECO:0000313" key="14">
    <source>
        <dbReference type="EMBL" id="KAF7495392.1"/>
    </source>
</evidence>
<evidence type="ECO:0000256" key="5">
    <source>
        <dbReference type="ARBA" id="ARBA00023015"/>
    </source>
</evidence>
<dbReference type="InterPro" id="IPR009057">
    <property type="entry name" value="Homeodomain-like_sf"/>
</dbReference>
<reference evidence="16" key="1">
    <citation type="journal article" date="2020" name="PLoS Negl. Trop. Dis.">
        <title>High-quality nuclear genome for Sarcoptes scabiei-A critical resource for a neglected parasite.</title>
        <authorList>
            <person name="Korhonen P.K."/>
            <person name="Gasser R.B."/>
            <person name="Ma G."/>
            <person name="Wang T."/>
            <person name="Stroehlein A.J."/>
            <person name="Young N.D."/>
            <person name="Ang C.S."/>
            <person name="Fernando D.D."/>
            <person name="Lu H.C."/>
            <person name="Taylor S."/>
            <person name="Reynolds S.L."/>
            <person name="Mofiz E."/>
            <person name="Najaraj S.H."/>
            <person name="Gowda H."/>
            <person name="Madugundu A."/>
            <person name="Renuse S."/>
            <person name="Holt D."/>
            <person name="Pandey A."/>
            <person name="Papenfuss A.T."/>
            <person name="Fischer K."/>
        </authorList>
    </citation>
    <scope>NUCLEOTIDE SEQUENCE [LARGE SCALE GENOMIC DNA]</scope>
</reference>
<dbReference type="OrthoDB" id="3225452at2759"/>
<keyword evidence="8 9" id="KW-0539">Nucleus</keyword>
<dbReference type="Pfam" id="PF00292">
    <property type="entry name" value="PAX"/>
    <property type="match status" value="1"/>
</dbReference>
<dbReference type="AlphaFoldDB" id="A0A834REW9"/>
<keyword evidence="5" id="KW-0805">Transcription regulation</keyword>
<evidence type="ECO:0000256" key="7">
    <source>
        <dbReference type="ARBA" id="ARBA00023163"/>
    </source>
</evidence>
<feature type="compositionally biased region" description="Low complexity" evidence="11">
    <location>
        <begin position="116"/>
        <end position="125"/>
    </location>
</feature>
<dbReference type="GO" id="GO:0000981">
    <property type="term" value="F:DNA-binding transcription factor activity, RNA polymerase II-specific"/>
    <property type="evidence" value="ECO:0007669"/>
    <property type="project" value="TreeGrafter"/>
</dbReference>
<keyword evidence="4" id="KW-0563">Paired box</keyword>
<evidence type="ECO:0000313" key="15">
    <source>
        <dbReference type="EnsemblMetazoa" id="KAF7495392.1"/>
    </source>
</evidence>
<feature type="domain" description="Paired" evidence="13">
    <location>
        <begin position="179"/>
        <end position="303"/>
    </location>
</feature>
<dbReference type="Gene3D" id="1.10.10.60">
    <property type="entry name" value="Homeodomain-like"/>
    <property type="match status" value="1"/>
</dbReference>
<sequence>MMNMNRDSVNENPQEIKTELDFGAIRNLSNRADIKFKIDKLIGLDKDDDDQREKSYHFNPVVIDSNTISTCSTKRFKSSQSDHKSSIDLADSSLERENQIEFEINNSELRRKSNETLMENETNTNEESKRIDGITKAGKQQENENGENLKTDINNITTSEQFLRNPTFNRIDGRFEPFASINDSEQHDLTNSRNSTHGSNSFELNHFGRINSSTESSSSISGGSRLVQSAITQQLLPSSSLNVIGGSKPKVATPTVVAKIEQYKRENPTIFAWEIRERLIAETVCTNNTAPSVSSINRILRNRAAERAAAEFARNYQLAAAATAVHYQHQNKNVTSIASNTNDSSRFPSEPGKIGPFVVPPNNSLYAYWLAAFNTVRNNQNSLAMMNNVPQVSTAFNNRLSTNPTKIESDSQSKKNENTFDTRSSLSDSRPIDSPRIDSDEKSRKKFSANVDDCGDEDRIEIEKETDSNKSMPDEPKLENHQALNDSTKSDPSLYREITTEKDIRKIFPKDWCTEKMPFVSYGIRNESEKPLIKSNSIDCLNPIASYSTPDTSNNSLISDLYRHHGLNSIAAAIGLTSQSLSSISPSSSILPHPNRFLSSSNTIENLIAPTNHQQQSFSLINASNSSKFRRNRTTFSHEQLEVLEEEFERTHYPCVTTRERLAQATSLSEARVQAS</sequence>
<dbReference type="EMBL" id="WVUK01000048">
    <property type="protein sequence ID" value="KAF7495392.1"/>
    <property type="molecule type" value="Genomic_DNA"/>
</dbReference>
<keyword evidence="7" id="KW-0804">Transcription</keyword>
<feature type="compositionally biased region" description="Basic and acidic residues" evidence="11">
    <location>
        <begin position="126"/>
        <end position="150"/>
    </location>
</feature>
<feature type="domain" description="Homeobox" evidence="12">
    <location>
        <begin position="627"/>
        <end position="676"/>
    </location>
</feature>
<dbReference type="InterPro" id="IPR036388">
    <property type="entry name" value="WH-like_DNA-bd_sf"/>
</dbReference>
<evidence type="ECO:0000256" key="9">
    <source>
        <dbReference type="PROSITE-ProRule" id="PRU00108"/>
    </source>
</evidence>
<dbReference type="PROSITE" id="PS51057">
    <property type="entry name" value="PAIRED_2"/>
    <property type="match status" value="1"/>
</dbReference>
<evidence type="ECO:0000256" key="2">
    <source>
        <dbReference type="ARBA" id="ARBA00005733"/>
    </source>
</evidence>